<keyword evidence="5" id="KW-1185">Reference proteome</keyword>
<dbReference type="PANTHER" id="PTHR16771:SF0">
    <property type="entry name" value="26S PROTEASOME COMPLEX SUBUNIT SEM1"/>
    <property type="match status" value="1"/>
</dbReference>
<accession>A0ABP1FTD8</accession>
<reference evidence="4 5" key="1">
    <citation type="submission" date="2024-06" db="EMBL/GenBank/DDBJ databases">
        <authorList>
            <person name="Kraege A."/>
            <person name="Thomma B."/>
        </authorList>
    </citation>
    <scope>NUCLEOTIDE SEQUENCE [LARGE SCALE GENOMIC DNA]</scope>
</reference>
<organism evidence="4 5">
    <name type="scientific">Coccomyxa viridis</name>
    <dbReference type="NCBI Taxonomy" id="1274662"/>
    <lineage>
        <taxon>Eukaryota</taxon>
        <taxon>Viridiplantae</taxon>
        <taxon>Chlorophyta</taxon>
        <taxon>core chlorophytes</taxon>
        <taxon>Trebouxiophyceae</taxon>
        <taxon>Trebouxiophyceae incertae sedis</taxon>
        <taxon>Coccomyxaceae</taxon>
        <taxon>Coccomyxa</taxon>
    </lineage>
</organism>
<dbReference type="InterPro" id="IPR007834">
    <property type="entry name" value="DSS1_SEM1"/>
</dbReference>
<dbReference type="PANTHER" id="PTHR16771">
    <property type="entry name" value="26 PROTEASOME COMPLEX SUBUNIT DSS1"/>
    <property type="match status" value="1"/>
</dbReference>
<evidence type="ECO:0000313" key="4">
    <source>
        <dbReference type="EMBL" id="CAL5223163.1"/>
    </source>
</evidence>
<evidence type="ECO:0000256" key="2">
    <source>
        <dbReference type="RuleBase" id="RU369057"/>
    </source>
</evidence>
<sequence length="74" mass="8880">MANNQQNKPAVAEDDEFEEFDQEDWDERLEDPKNAQLWDNSWDDDKLDDNFARQLREQLAQPQQQHPPQQQKPS</sequence>
<name>A0ABP1FTD8_9CHLO</name>
<keyword evidence="2" id="KW-0539">Nucleus</keyword>
<protein>
    <recommendedName>
        <fullName evidence="2">26S proteasome complex subunit SEM1</fullName>
    </recommendedName>
</protein>
<feature type="region of interest" description="Disordered" evidence="3">
    <location>
        <begin position="1"/>
        <end position="46"/>
    </location>
</feature>
<evidence type="ECO:0000256" key="1">
    <source>
        <dbReference type="ARBA" id="ARBA00034491"/>
    </source>
</evidence>
<evidence type="ECO:0000256" key="3">
    <source>
        <dbReference type="SAM" id="MobiDB-lite"/>
    </source>
</evidence>
<comment type="caution">
    <text evidence="4">The sequence shown here is derived from an EMBL/GenBank/DDBJ whole genome shotgun (WGS) entry which is preliminary data.</text>
</comment>
<keyword evidence="2" id="KW-0647">Proteasome</keyword>
<comment type="subcellular location">
    <subcellularLocation>
        <location evidence="2">Nucleus</location>
    </subcellularLocation>
</comment>
<dbReference type="Pfam" id="PF05160">
    <property type="entry name" value="DSS1_SEM1"/>
    <property type="match status" value="1"/>
</dbReference>
<gene>
    <name evidence="4" type="primary">g5634</name>
    <name evidence="4" type="ORF">VP750_LOCUS4822</name>
</gene>
<proteinExistence type="inferred from homology"/>
<dbReference type="Proteomes" id="UP001497392">
    <property type="component" value="Unassembled WGS sequence"/>
</dbReference>
<comment type="similarity">
    <text evidence="1 2">Belongs to the DSS1/SEM1 family.</text>
</comment>
<feature type="compositionally biased region" description="Acidic residues" evidence="3">
    <location>
        <begin position="12"/>
        <end position="29"/>
    </location>
</feature>
<comment type="function">
    <text evidence="2">Component of the 26S proteasome, a multiprotein complex involved in the ATP-dependent degradation of ubiquitinated proteins.</text>
</comment>
<dbReference type="EMBL" id="CAXHTA020000008">
    <property type="protein sequence ID" value="CAL5223163.1"/>
    <property type="molecule type" value="Genomic_DNA"/>
</dbReference>
<dbReference type="SMART" id="SM01385">
    <property type="entry name" value="DSS1_SEM1"/>
    <property type="match status" value="1"/>
</dbReference>
<evidence type="ECO:0000313" key="5">
    <source>
        <dbReference type="Proteomes" id="UP001497392"/>
    </source>
</evidence>